<dbReference type="AlphaFoldDB" id="A0A1M7YTT9"/>
<dbReference type="Pfam" id="PF10124">
    <property type="entry name" value="Mu-like_gpT"/>
    <property type="match status" value="1"/>
</dbReference>
<dbReference type="EMBL" id="FRFG01000019">
    <property type="protein sequence ID" value="SHO56070.1"/>
    <property type="molecule type" value="Genomic_DNA"/>
</dbReference>
<protein>
    <submittedName>
        <fullName evidence="2">Mu-like prophage major head subunit gpT</fullName>
    </submittedName>
</protein>
<dbReference type="STRING" id="1117707.VQ7734_01833"/>
<accession>A0A1M7YTT9</accession>
<evidence type="ECO:0000259" key="1">
    <source>
        <dbReference type="Pfam" id="PF10124"/>
    </source>
</evidence>
<dbReference type="InterPro" id="IPR018774">
    <property type="entry name" value="Phage_Mu_GpT"/>
</dbReference>
<proteinExistence type="predicted"/>
<feature type="domain" description="Bacteriophage Mu GpT" evidence="1">
    <location>
        <begin position="12"/>
        <end position="298"/>
    </location>
</feature>
<evidence type="ECO:0000313" key="2">
    <source>
        <dbReference type="EMBL" id="SHO56070.1"/>
    </source>
</evidence>
<dbReference type="RefSeq" id="WP_073581646.1">
    <property type="nucleotide sequence ID" value="NZ_AP024897.1"/>
</dbReference>
<dbReference type="OrthoDB" id="9804833at2"/>
<gene>
    <name evidence="2" type="ORF">VQ7734_01833</name>
</gene>
<evidence type="ECO:0000313" key="3">
    <source>
        <dbReference type="Proteomes" id="UP000184600"/>
    </source>
</evidence>
<organism evidence="2 3">
    <name type="scientific">Vibrio quintilis</name>
    <dbReference type="NCBI Taxonomy" id="1117707"/>
    <lineage>
        <taxon>Bacteria</taxon>
        <taxon>Pseudomonadati</taxon>
        <taxon>Pseudomonadota</taxon>
        <taxon>Gammaproteobacteria</taxon>
        <taxon>Vibrionales</taxon>
        <taxon>Vibrionaceae</taxon>
        <taxon>Vibrio</taxon>
    </lineage>
</organism>
<keyword evidence="3" id="KW-1185">Reference proteome</keyword>
<dbReference type="Proteomes" id="UP000184600">
    <property type="component" value="Unassembled WGS sequence"/>
</dbReference>
<reference evidence="3" key="1">
    <citation type="submission" date="2016-12" db="EMBL/GenBank/DDBJ databases">
        <authorList>
            <person name="Rodrigo-Torres L."/>
            <person name="Arahal R.D."/>
            <person name="Lucena T."/>
        </authorList>
    </citation>
    <scope>NUCLEOTIDE SEQUENCE [LARGE SCALE GENOMIC DNA]</scope>
</reference>
<name>A0A1M7YTT9_9VIBR</name>
<sequence length="299" mass="34037">MNDLKSRVIGASTAFNARFDKGVELALTDYTKIATVIPSQTSTTGYGFLDRFPKIREWLGDREINKLQNHNYQIPNRKFEATIGIPREDYEDNDYGKYSPVFEDMGREASEFPNEHIFGLLKTGFTELCFDGKPFFSDKHPVGRGEINQSNLFSDGTKANGSAWYLIDASRALKPLIWQERTKPELEAKNNPAESDHVFMHDEILYGIRARGNAGFSSWQLAAASHKALNTDNFNAVYKMMTSRKDHQNRPMHIRPTLLIVPPSLRQQAYEVVLKEKIDGGDSNINFNIVDVYVCPYLE</sequence>